<evidence type="ECO:0000313" key="1">
    <source>
        <dbReference type="EMBL" id="RMZ97435.1"/>
    </source>
</evidence>
<organism evidence="1 2">
    <name type="scientific">Brachionus plicatilis</name>
    <name type="common">Marine rotifer</name>
    <name type="synonym">Brachionus muelleri</name>
    <dbReference type="NCBI Taxonomy" id="10195"/>
    <lineage>
        <taxon>Eukaryota</taxon>
        <taxon>Metazoa</taxon>
        <taxon>Spiralia</taxon>
        <taxon>Gnathifera</taxon>
        <taxon>Rotifera</taxon>
        <taxon>Eurotatoria</taxon>
        <taxon>Monogononta</taxon>
        <taxon>Pseudotrocha</taxon>
        <taxon>Ploima</taxon>
        <taxon>Brachionidae</taxon>
        <taxon>Brachionus</taxon>
    </lineage>
</organism>
<comment type="caution">
    <text evidence="1">The sequence shown here is derived from an EMBL/GenBank/DDBJ whole genome shotgun (WGS) entry which is preliminary data.</text>
</comment>
<reference evidence="1 2" key="1">
    <citation type="journal article" date="2018" name="Sci. Rep.">
        <title>Genomic signatures of local adaptation to the degree of environmental predictability in rotifers.</title>
        <authorList>
            <person name="Franch-Gras L."/>
            <person name="Hahn C."/>
            <person name="Garcia-Roger E.M."/>
            <person name="Carmona M.J."/>
            <person name="Serra M."/>
            <person name="Gomez A."/>
        </authorList>
    </citation>
    <scope>NUCLEOTIDE SEQUENCE [LARGE SCALE GENOMIC DNA]</scope>
    <source>
        <strain evidence="1">HYR1</strain>
    </source>
</reference>
<dbReference type="EMBL" id="REGN01011424">
    <property type="protein sequence ID" value="RMZ97435.1"/>
    <property type="molecule type" value="Genomic_DNA"/>
</dbReference>
<protein>
    <submittedName>
        <fullName evidence="1">Uncharacterized protein</fullName>
    </submittedName>
</protein>
<keyword evidence="2" id="KW-1185">Reference proteome</keyword>
<gene>
    <name evidence="1" type="ORF">BpHYR1_016140</name>
</gene>
<evidence type="ECO:0000313" key="2">
    <source>
        <dbReference type="Proteomes" id="UP000276133"/>
    </source>
</evidence>
<proteinExistence type="predicted"/>
<dbReference type="Proteomes" id="UP000276133">
    <property type="component" value="Unassembled WGS sequence"/>
</dbReference>
<name>A0A3M7PEA8_BRAPC</name>
<sequence>MCSRFKNFQAILKEEPAIIFTFNNIRNNQKNYSLIYQILNRQHRTYGSESNKWIYSKLMLKYFNVRAEQNYSTI</sequence>
<dbReference type="AlphaFoldDB" id="A0A3M7PEA8"/>
<accession>A0A3M7PEA8</accession>